<dbReference type="RefSeq" id="XP_040729187.1">
    <property type="nucleotide sequence ID" value="XM_040879448.1"/>
</dbReference>
<evidence type="ECO:0000256" key="2">
    <source>
        <dbReference type="SAM" id="MobiDB-lite"/>
    </source>
</evidence>
<evidence type="ECO:0000259" key="3">
    <source>
        <dbReference type="Pfam" id="PF05532"/>
    </source>
</evidence>
<feature type="compositionally biased region" description="Polar residues" evidence="2">
    <location>
        <begin position="79"/>
        <end position="88"/>
    </location>
</feature>
<dbReference type="PANTHER" id="PTHR40460">
    <property type="entry name" value="CHROMOSOME 1, WHOLE GENOME SHOTGUN SEQUENCE"/>
    <property type="match status" value="1"/>
</dbReference>
<dbReference type="GeneID" id="63789899"/>
<comment type="caution">
    <text evidence="4">The sequence shown here is derived from an EMBL/GenBank/DDBJ whole genome shotgun (WGS) entry which is preliminary data.</text>
</comment>
<dbReference type="Gene3D" id="1.10.1470.10">
    <property type="entry name" value="YjbJ"/>
    <property type="match status" value="1"/>
</dbReference>
<proteinExistence type="inferred from homology"/>
<dbReference type="InterPro" id="IPR008462">
    <property type="entry name" value="CsbD"/>
</dbReference>
<gene>
    <name evidence="4" type="ORF">BHQ10_000682</name>
</gene>
<evidence type="ECO:0000313" key="5">
    <source>
        <dbReference type="Proteomes" id="UP000249363"/>
    </source>
</evidence>
<feature type="compositionally biased region" description="Basic and acidic residues" evidence="2">
    <location>
        <begin position="157"/>
        <end position="180"/>
    </location>
</feature>
<dbReference type="Pfam" id="PF05532">
    <property type="entry name" value="CsbD"/>
    <property type="match status" value="1"/>
</dbReference>
<evidence type="ECO:0000256" key="1">
    <source>
        <dbReference type="ARBA" id="ARBA00009129"/>
    </source>
</evidence>
<reference evidence="4 5" key="1">
    <citation type="journal article" date="2017" name="Biotechnol. Biofuels">
        <title>Differential beta-glucosidase expression as a function of carbon source availability in Talaromyces amestolkiae: a genomic and proteomic approach.</title>
        <authorList>
            <person name="de Eugenio L.I."/>
            <person name="Mendez-Liter J.A."/>
            <person name="Nieto-Dominguez M."/>
            <person name="Alonso L."/>
            <person name="Gil-Munoz J."/>
            <person name="Barriuso J."/>
            <person name="Prieto A."/>
            <person name="Martinez M.J."/>
        </authorList>
    </citation>
    <scope>NUCLEOTIDE SEQUENCE [LARGE SCALE GENOMIC DNA]</scope>
    <source>
        <strain evidence="4 5">CIB</strain>
    </source>
</reference>
<dbReference type="PANTHER" id="PTHR40460:SF1">
    <property type="entry name" value="CSBD-LIKE DOMAIN-CONTAINING PROTEIN"/>
    <property type="match status" value="1"/>
</dbReference>
<dbReference type="OrthoDB" id="5309565at2759"/>
<organism evidence="4 5">
    <name type="scientific">Talaromyces amestolkiae</name>
    <dbReference type="NCBI Taxonomy" id="1196081"/>
    <lineage>
        <taxon>Eukaryota</taxon>
        <taxon>Fungi</taxon>
        <taxon>Dikarya</taxon>
        <taxon>Ascomycota</taxon>
        <taxon>Pezizomycotina</taxon>
        <taxon>Eurotiomycetes</taxon>
        <taxon>Eurotiomycetidae</taxon>
        <taxon>Eurotiales</taxon>
        <taxon>Trichocomaceae</taxon>
        <taxon>Talaromyces</taxon>
        <taxon>Talaromyces sect. Talaromyces</taxon>
    </lineage>
</organism>
<dbReference type="STRING" id="1196081.A0A364KM94"/>
<dbReference type="InterPro" id="IPR036629">
    <property type="entry name" value="YjbJ_sf"/>
</dbReference>
<evidence type="ECO:0000313" key="4">
    <source>
        <dbReference type="EMBL" id="RAO64670.1"/>
    </source>
</evidence>
<dbReference type="SUPFAM" id="SSF69047">
    <property type="entry name" value="Hypothetical protein YjbJ"/>
    <property type="match status" value="1"/>
</dbReference>
<dbReference type="EMBL" id="MIKG01000001">
    <property type="protein sequence ID" value="RAO64670.1"/>
    <property type="molecule type" value="Genomic_DNA"/>
</dbReference>
<protein>
    <recommendedName>
        <fullName evidence="3">CsbD-like domain-containing protein</fullName>
    </recommendedName>
</protein>
<name>A0A364KM94_TALAM</name>
<keyword evidence="5" id="KW-1185">Reference proteome</keyword>
<accession>A0A364KM94</accession>
<feature type="compositionally biased region" description="Polar residues" evidence="2">
    <location>
        <begin position="103"/>
        <end position="113"/>
    </location>
</feature>
<dbReference type="Proteomes" id="UP000249363">
    <property type="component" value="Unassembled WGS sequence"/>
</dbReference>
<feature type="domain" description="CsbD-like" evidence="3">
    <location>
        <begin position="78"/>
        <end position="126"/>
    </location>
</feature>
<feature type="region of interest" description="Disordered" evidence="2">
    <location>
        <begin position="30"/>
        <end position="132"/>
    </location>
</feature>
<feature type="compositionally biased region" description="Polar residues" evidence="2">
    <location>
        <begin position="30"/>
        <end position="57"/>
    </location>
</feature>
<comment type="similarity">
    <text evidence="1">Belongs to the UPF0337 (CsbD) family.</text>
</comment>
<sequence>MSSNENSGSSTLQSYVDSAVGAAQNVLSSITGNPADQAEANASKSQAEQEYQNSHTTARVGPFTADPNTGAAVSDNQDRTSGSWNQTVGAAKESFGNLIGNENLRQSGIQQNADGKAQQAKGQLSDLGQGVTDRARGAVGAVGSAVLGDQEGQQKWQDVHDEGKTRQRGVEADLQKTEQR</sequence>
<dbReference type="AlphaFoldDB" id="A0A364KM94"/>
<feature type="region of interest" description="Disordered" evidence="2">
    <location>
        <begin position="145"/>
        <end position="180"/>
    </location>
</feature>